<dbReference type="PROSITE" id="PS50297">
    <property type="entry name" value="ANK_REP_REGION"/>
    <property type="match status" value="5"/>
</dbReference>
<keyword evidence="1" id="KW-0677">Repeat</keyword>
<dbReference type="InterPro" id="IPR033635">
    <property type="entry name" value="ANKS1/Caskin"/>
</dbReference>
<dbReference type="PANTHER" id="PTHR24174:SF1">
    <property type="entry name" value="IP14385P"/>
    <property type="match status" value="1"/>
</dbReference>
<dbReference type="PROSITE" id="PS50088">
    <property type="entry name" value="ANK_REPEAT"/>
    <property type="match status" value="5"/>
</dbReference>
<feature type="repeat" description="ANK" evidence="3">
    <location>
        <begin position="246"/>
        <end position="278"/>
    </location>
</feature>
<dbReference type="InterPro" id="IPR002110">
    <property type="entry name" value="Ankyrin_rpt"/>
</dbReference>
<sequence>MGREQDLLEAARTGKVALVEKLLSGKRVPSAGKAVQPLSELLHSIWRGPNVNCVDCSGFTPLHHSALNGHKEIVQKLLQHEASPNIADEKGCFPLHLAAWKGDVEIVRVLIQHGPSHKINDQNQDDSCEIKRHGPFDPYVNAKNAKHETALHCAAEHGNADVVSVLLEELADPTLRNSHFQTPLDLAACYGRIHVVRMLITAHPELMSSGGTVLQHTPLHLAARNGHKHVVQTLLQAGMDVNMRSENGSALHEAALYGKEEVVRLLLQSGIDVNIKDKQNKKALDILKDHPSSKRIAQLLNDFAERRDDAESDRLAIEPDNTYEELSSAISAHIPPRNMLIKTPVKMPLNKKERPPPPSRPPPENSIDMDTQPEHWLPGVESARHMLILTESENPYELLSAAETKVPQYHGLLKSSDEFVVPVSSSDECIDASSTPDYSPPSPATALHNIENVIRPKAWPSLIGCPMAISLAPLRLAERGAMPVFGAKSKMPMPQRNPAWHIGLCQCTCRHARRPWRRCKEAR</sequence>
<dbReference type="SMART" id="SM00248">
    <property type="entry name" value="ANK"/>
    <property type="match status" value="7"/>
</dbReference>
<evidence type="ECO:0000256" key="1">
    <source>
        <dbReference type="ARBA" id="ARBA00022737"/>
    </source>
</evidence>
<proteinExistence type="predicted"/>
<dbReference type="GO" id="GO:0005829">
    <property type="term" value="C:cytosol"/>
    <property type="evidence" value="ECO:0007669"/>
    <property type="project" value="TreeGrafter"/>
</dbReference>
<dbReference type="InterPro" id="IPR036770">
    <property type="entry name" value="Ankyrin_rpt-contain_sf"/>
</dbReference>
<dbReference type="Gene3D" id="1.25.40.20">
    <property type="entry name" value="Ankyrin repeat-containing domain"/>
    <property type="match status" value="3"/>
</dbReference>
<dbReference type="GeneTree" id="ENSGT00940000154572"/>
<evidence type="ECO:0000256" key="3">
    <source>
        <dbReference type="PROSITE-ProRule" id="PRU00023"/>
    </source>
</evidence>
<reference evidence="5" key="2">
    <citation type="submission" date="2025-09" db="UniProtKB">
        <authorList>
            <consortium name="Ensembl"/>
        </authorList>
    </citation>
    <scope>IDENTIFICATION</scope>
</reference>
<dbReference type="GO" id="GO:0046875">
    <property type="term" value="F:ephrin receptor binding"/>
    <property type="evidence" value="ECO:0007669"/>
    <property type="project" value="TreeGrafter"/>
</dbReference>
<evidence type="ECO:0000313" key="5">
    <source>
        <dbReference type="Ensembl" id="ENSEBUP00000022736.1"/>
    </source>
</evidence>
<dbReference type="Pfam" id="PF12796">
    <property type="entry name" value="Ank_2"/>
    <property type="match status" value="3"/>
</dbReference>
<organism evidence="5 6">
    <name type="scientific">Eptatretus burgeri</name>
    <name type="common">Inshore hagfish</name>
    <dbReference type="NCBI Taxonomy" id="7764"/>
    <lineage>
        <taxon>Eukaryota</taxon>
        <taxon>Metazoa</taxon>
        <taxon>Chordata</taxon>
        <taxon>Craniata</taxon>
        <taxon>Vertebrata</taxon>
        <taxon>Cyclostomata</taxon>
        <taxon>Myxini</taxon>
        <taxon>Myxiniformes</taxon>
        <taxon>Myxinidae</taxon>
        <taxon>Eptatretinae</taxon>
        <taxon>Eptatretus</taxon>
    </lineage>
</organism>
<keyword evidence="6" id="KW-1185">Reference proteome</keyword>
<evidence type="ECO:0008006" key="7">
    <source>
        <dbReference type="Google" id="ProtNLM"/>
    </source>
</evidence>
<reference evidence="5" key="1">
    <citation type="submission" date="2025-08" db="UniProtKB">
        <authorList>
            <consortium name="Ensembl"/>
        </authorList>
    </citation>
    <scope>IDENTIFICATION</scope>
</reference>
<protein>
    <recommendedName>
        <fullName evidence="7">Ankyrin repeat and sterile alpha motif domain containing 1B</fullName>
    </recommendedName>
</protein>
<dbReference type="AlphaFoldDB" id="A0A8C4R1H4"/>
<feature type="repeat" description="ANK" evidence="3">
    <location>
        <begin position="146"/>
        <end position="178"/>
    </location>
</feature>
<name>A0A8C4R1H4_EPTBU</name>
<dbReference type="GO" id="GO:0048013">
    <property type="term" value="P:ephrin receptor signaling pathway"/>
    <property type="evidence" value="ECO:0007669"/>
    <property type="project" value="TreeGrafter"/>
</dbReference>
<feature type="repeat" description="ANK" evidence="3">
    <location>
        <begin position="214"/>
        <end position="246"/>
    </location>
</feature>
<evidence type="ECO:0000313" key="6">
    <source>
        <dbReference type="Proteomes" id="UP000694388"/>
    </source>
</evidence>
<feature type="repeat" description="ANK" evidence="3">
    <location>
        <begin position="57"/>
        <end position="89"/>
    </location>
</feature>
<evidence type="ECO:0000256" key="2">
    <source>
        <dbReference type="ARBA" id="ARBA00023043"/>
    </source>
</evidence>
<dbReference type="Ensembl" id="ENSEBUT00000023312.1">
    <property type="protein sequence ID" value="ENSEBUP00000022736.1"/>
    <property type="gene ID" value="ENSEBUG00000013968.1"/>
</dbReference>
<dbReference type="Proteomes" id="UP000694388">
    <property type="component" value="Unplaced"/>
</dbReference>
<evidence type="ECO:0000256" key="4">
    <source>
        <dbReference type="SAM" id="MobiDB-lite"/>
    </source>
</evidence>
<accession>A0A8C4R1H4</accession>
<feature type="region of interest" description="Disordered" evidence="4">
    <location>
        <begin position="348"/>
        <end position="374"/>
    </location>
</feature>
<feature type="repeat" description="ANK" evidence="3">
    <location>
        <begin position="90"/>
        <end position="122"/>
    </location>
</feature>
<dbReference type="SUPFAM" id="SSF48403">
    <property type="entry name" value="Ankyrin repeat"/>
    <property type="match status" value="1"/>
</dbReference>
<dbReference type="PANTHER" id="PTHR24174">
    <property type="entry name" value="ANKYRIN REPEAT AND STERILE ALPHA MOTIF DOMAIN-CONTAINING PROTEIN 1"/>
    <property type="match status" value="1"/>
</dbReference>
<keyword evidence="2 3" id="KW-0040">ANK repeat</keyword>
<dbReference type="PRINTS" id="PR01415">
    <property type="entry name" value="ANKYRIN"/>
</dbReference>